<protein>
    <submittedName>
        <fullName evidence="1">Uncharacterized protein</fullName>
    </submittedName>
</protein>
<gene>
    <name evidence="1" type="ORF">CGI_10023249</name>
</gene>
<dbReference type="HOGENOM" id="CLU_611454_0_0_1"/>
<reference evidence="1" key="1">
    <citation type="journal article" date="2012" name="Nature">
        <title>The oyster genome reveals stress adaptation and complexity of shell formation.</title>
        <authorList>
            <person name="Zhang G."/>
            <person name="Fang X."/>
            <person name="Guo X."/>
            <person name="Li L."/>
            <person name="Luo R."/>
            <person name="Xu F."/>
            <person name="Yang P."/>
            <person name="Zhang L."/>
            <person name="Wang X."/>
            <person name="Qi H."/>
            <person name="Xiong Z."/>
            <person name="Que H."/>
            <person name="Xie Y."/>
            <person name="Holland P.W."/>
            <person name="Paps J."/>
            <person name="Zhu Y."/>
            <person name="Wu F."/>
            <person name="Chen Y."/>
            <person name="Wang J."/>
            <person name="Peng C."/>
            <person name="Meng J."/>
            <person name="Yang L."/>
            <person name="Liu J."/>
            <person name="Wen B."/>
            <person name="Zhang N."/>
            <person name="Huang Z."/>
            <person name="Zhu Q."/>
            <person name="Feng Y."/>
            <person name="Mount A."/>
            <person name="Hedgecock D."/>
            <person name="Xu Z."/>
            <person name="Liu Y."/>
            <person name="Domazet-Loso T."/>
            <person name="Du Y."/>
            <person name="Sun X."/>
            <person name="Zhang S."/>
            <person name="Liu B."/>
            <person name="Cheng P."/>
            <person name="Jiang X."/>
            <person name="Li J."/>
            <person name="Fan D."/>
            <person name="Wang W."/>
            <person name="Fu W."/>
            <person name="Wang T."/>
            <person name="Wang B."/>
            <person name="Zhang J."/>
            <person name="Peng Z."/>
            <person name="Li Y."/>
            <person name="Li N."/>
            <person name="Wang J."/>
            <person name="Chen M."/>
            <person name="He Y."/>
            <person name="Tan F."/>
            <person name="Song X."/>
            <person name="Zheng Q."/>
            <person name="Huang R."/>
            <person name="Yang H."/>
            <person name="Du X."/>
            <person name="Chen L."/>
            <person name="Yang M."/>
            <person name="Gaffney P.M."/>
            <person name="Wang S."/>
            <person name="Luo L."/>
            <person name="She Z."/>
            <person name="Ming Y."/>
            <person name="Huang W."/>
            <person name="Zhang S."/>
            <person name="Huang B."/>
            <person name="Zhang Y."/>
            <person name="Qu T."/>
            <person name="Ni P."/>
            <person name="Miao G."/>
            <person name="Wang J."/>
            <person name="Wang Q."/>
            <person name="Steinberg C.E."/>
            <person name="Wang H."/>
            <person name="Li N."/>
            <person name="Qian L."/>
            <person name="Zhang G."/>
            <person name="Li Y."/>
            <person name="Yang H."/>
            <person name="Liu X."/>
            <person name="Wang J."/>
            <person name="Yin Y."/>
            <person name="Wang J."/>
        </authorList>
    </citation>
    <scope>NUCLEOTIDE SEQUENCE [LARGE SCALE GENOMIC DNA]</scope>
    <source>
        <strain evidence="1">05x7-T-G4-1.051#20</strain>
    </source>
</reference>
<dbReference type="EMBL" id="JH818716">
    <property type="protein sequence ID" value="EKC37349.1"/>
    <property type="molecule type" value="Genomic_DNA"/>
</dbReference>
<name>K1R1F3_MAGGI</name>
<dbReference type="AlphaFoldDB" id="K1R1F3"/>
<evidence type="ECO:0000313" key="1">
    <source>
        <dbReference type="EMBL" id="EKC37349.1"/>
    </source>
</evidence>
<accession>K1R1F3</accession>
<organism evidence="1">
    <name type="scientific">Magallana gigas</name>
    <name type="common">Pacific oyster</name>
    <name type="synonym">Crassostrea gigas</name>
    <dbReference type="NCBI Taxonomy" id="29159"/>
    <lineage>
        <taxon>Eukaryota</taxon>
        <taxon>Metazoa</taxon>
        <taxon>Spiralia</taxon>
        <taxon>Lophotrochozoa</taxon>
        <taxon>Mollusca</taxon>
        <taxon>Bivalvia</taxon>
        <taxon>Autobranchia</taxon>
        <taxon>Pteriomorphia</taxon>
        <taxon>Ostreida</taxon>
        <taxon>Ostreoidea</taxon>
        <taxon>Ostreidae</taxon>
        <taxon>Magallana</taxon>
    </lineage>
</organism>
<dbReference type="InParanoid" id="K1R1F3"/>
<proteinExistence type="predicted"/>
<sequence>MSEDIGERNTCSSKYIDIQLSQTKADPEKCTVFLHGEDFLQIGNCCTVVKIKVNRAVIEWLEQNKANEPAELKLAHEAMDICTILWSSKDSLQDAWRVELKEIYRMCKGKSTSATKIQNAAESLFSKKFDLVHSDGSVRYNEFVSLLAFGFDGKIHIEQPFLPEFPREDSFNHIIDEVVGNDASWNVYIVLSVIFRIASDYGKIFYVDGYAIHPRIVFFTNGNFSETDALTKSTFRDAGITTYPITFVQIDETYPQDSLQKIISITHGEIRNDVGCISQYVKHQQNIIDVLKMEKKGLDEIGIDEILEKIKEQSPGSVKDVETILKTLGGNKEGVQDIERGPEELLFDRTCCKVKNQICREESKTCHLEVIQRGLNNCGHEDDLFWVIHIDIVEKVSEVHQSQNFVLGLDLFPEKGVGLHAEQRYRQDGHQHKEDAVDLEWSMRVIVP</sequence>